<evidence type="ECO:0000259" key="1">
    <source>
        <dbReference type="Pfam" id="PF00535"/>
    </source>
</evidence>
<dbReference type="RefSeq" id="WP_082714508.1">
    <property type="nucleotide sequence ID" value="NZ_FNAK01000009.1"/>
</dbReference>
<evidence type="ECO:0000313" key="3">
    <source>
        <dbReference type="Proteomes" id="UP000183685"/>
    </source>
</evidence>
<dbReference type="Gene3D" id="3.90.550.10">
    <property type="entry name" value="Spore Coat Polysaccharide Biosynthesis Protein SpsA, Chain A"/>
    <property type="match status" value="2"/>
</dbReference>
<accession>A0A1G7F7U8</accession>
<dbReference type="AlphaFoldDB" id="A0A1G7F7U8"/>
<keyword evidence="2" id="KW-0808">Transferase</keyword>
<dbReference type="OrthoDB" id="9783791at2"/>
<sequence length="843" mass="94044">MGYRHLIGHWFKRKPTECTAEDVHFLYLLCLGRAPLDGDEISPLVGARFFATLKLLLGKQETRLSVLARLELGKQPPHASLSELELCDLAAGLQAHFGLEAFKEPLHWLDILIATANTSRFEKAFLSHFSHLRLDAFRQGLQGLKGKADVDIKGRITRVVGQEVVGQVINRLTPDTPLVLDFYLNGLYAGTTHADLPCDQFAGDFGGLTPWGFRHQFTVPDALKTCDRLTLSIFEKESGAPVIGAREVVISPTLGVEVMQRLSAELAGLRDHAHGSDAVLARLDQIEAQLPRLQQYASFPLSQYALFKETFPLAPPQWLARCDVRFDILVYDTGDADALQATLTSARRQSFPAQSVVIVGKEGTQNPAAAYTSAVPGLEGTHILMLEAGDKLAMHALAWIARSVEDHASAHVFYADYDHYEIGAHPHLEPCFQHAFDYDMLLQHNSFSRAFAIEREQLLSLGAFDENAGQCFHQYLLMRHYEMFGDKAFHHIPRMLWHLEKRPADPQRQRLLEEDQIRVCQSHLKRRGITATAVPMNDPYAGPVDDTLMLSWPVDKSLPKLGIIIPTKDRIELIKPCVESLLATLDHPDRTEIIIVDNGSDDQAVLQWFADVQENGTVTVVRSDTAFNWSHLNNIGAAATDASYLLFLNDDTLAMDKGWDTVLRGQLARNSVGAVGARLLYRNGTLQHGGMVLYGLDDVRHEGMGDPCNAPHPMHRTRRCHACVAVTGAFLACRRTDFNAVGGFDEAFAVTYNDVDFCFKMRQQGLRVLYEPQITFQHFQSESRGNDARDEAKRARALKEASLMAGRWQHQFHGDPFYPRAFARTGSPFTCLAPPILESANPS</sequence>
<dbReference type="CDD" id="cd04186">
    <property type="entry name" value="GT_2_like_c"/>
    <property type="match status" value="1"/>
</dbReference>
<dbReference type="InterPro" id="IPR029044">
    <property type="entry name" value="Nucleotide-diphossugar_trans"/>
</dbReference>
<gene>
    <name evidence="2" type="ORF">SAMN04488071_3646</name>
</gene>
<organism evidence="2 3">
    <name type="scientific">Kordiimonas lacus</name>
    <dbReference type="NCBI Taxonomy" id="637679"/>
    <lineage>
        <taxon>Bacteria</taxon>
        <taxon>Pseudomonadati</taxon>
        <taxon>Pseudomonadota</taxon>
        <taxon>Alphaproteobacteria</taxon>
        <taxon>Kordiimonadales</taxon>
        <taxon>Kordiimonadaceae</taxon>
        <taxon>Kordiimonas</taxon>
    </lineage>
</organism>
<evidence type="ECO:0000313" key="2">
    <source>
        <dbReference type="EMBL" id="SDE71635.1"/>
    </source>
</evidence>
<dbReference type="Pfam" id="PF00535">
    <property type="entry name" value="Glycos_transf_2"/>
    <property type="match status" value="1"/>
</dbReference>
<name>A0A1G7F7U8_9PROT</name>
<dbReference type="GO" id="GO:0016740">
    <property type="term" value="F:transferase activity"/>
    <property type="evidence" value="ECO:0007669"/>
    <property type="project" value="UniProtKB-KW"/>
</dbReference>
<feature type="domain" description="Glycosyltransferase 2-like" evidence="1">
    <location>
        <begin position="563"/>
        <end position="685"/>
    </location>
</feature>
<protein>
    <submittedName>
        <fullName evidence="2">Glycosyltransferase, GT2 family</fullName>
    </submittedName>
</protein>
<dbReference type="STRING" id="637679.GCA_001550055_01618"/>
<dbReference type="InterPro" id="IPR001173">
    <property type="entry name" value="Glyco_trans_2-like"/>
</dbReference>
<keyword evidence="3" id="KW-1185">Reference proteome</keyword>
<proteinExistence type="predicted"/>
<dbReference type="Proteomes" id="UP000183685">
    <property type="component" value="Unassembled WGS sequence"/>
</dbReference>
<dbReference type="SUPFAM" id="SSF53448">
    <property type="entry name" value="Nucleotide-diphospho-sugar transferases"/>
    <property type="match status" value="2"/>
</dbReference>
<reference evidence="2 3" key="1">
    <citation type="submission" date="2016-10" db="EMBL/GenBank/DDBJ databases">
        <authorList>
            <person name="de Groot N.N."/>
        </authorList>
    </citation>
    <scope>NUCLEOTIDE SEQUENCE [LARGE SCALE GENOMIC DNA]</scope>
    <source>
        <strain evidence="2 3">CGMCC 1.9109</strain>
    </source>
</reference>
<dbReference type="PANTHER" id="PTHR43179">
    <property type="entry name" value="RHAMNOSYLTRANSFERASE WBBL"/>
    <property type="match status" value="1"/>
</dbReference>
<dbReference type="PANTHER" id="PTHR43179:SF7">
    <property type="entry name" value="RHAMNOSYLTRANSFERASE WBBL"/>
    <property type="match status" value="1"/>
</dbReference>
<dbReference type="EMBL" id="FNAK01000009">
    <property type="protein sequence ID" value="SDE71635.1"/>
    <property type="molecule type" value="Genomic_DNA"/>
</dbReference>